<evidence type="ECO:0000256" key="3">
    <source>
        <dbReference type="SAM" id="SignalP"/>
    </source>
</evidence>
<dbReference type="HAMAP" id="MF_00376">
    <property type="entry name" value="Dephospho_CoA_kinase"/>
    <property type="match status" value="1"/>
</dbReference>
<feature type="chain" id="PRO_5040796028" description="Dephospho-CoA kinase" evidence="3">
    <location>
        <begin position="25"/>
        <end position="236"/>
    </location>
</feature>
<dbReference type="Proteomes" id="UP001165122">
    <property type="component" value="Unassembled WGS sequence"/>
</dbReference>
<dbReference type="GO" id="GO:0015937">
    <property type="term" value="P:coenzyme A biosynthetic process"/>
    <property type="evidence" value="ECO:0007669"/>
    <property type="project" value="InterPro"/>
</dbReference>
<evidence type="ECO:0008006" key="6">
    <source>
        <dbReference type="Google" id="ProtNLM"/>
    </source>
</evidence>
<dbReference type="PANTHER" id="PTHR10695">
    <property type="entry name" value="DEPHOSPHO-COA KINASE-RELATED"/>
    <property type="match status" value="1"/>
</dbReference>
<keyword evidence="1" id="KW-0547">Nucleotide-binding</keyword>
<keyword evidence="5" id="KW-1185">Reference proteome</keyword>
<dbReference type="InterPro" id="IPR027417">
    <property type="entry name" value="P-loop_NTPase"/>
</dbReference>
<proteinExistence type="inferred from homology"/>
<evidence type="ECO:0000256" key="2">
    <source>
        <dbReference type="ARBA" id="ARBA00022840"/>
    </source>
</evidence>
<dbReference type="GO" id="GO:0005524">
    <property type="term" value="F:ATP binding"/>
    <property type="evidence" value="ECO:0007669"/>
    <property type="project" value="UniProtKB-KW"/>
</dbReference>
<feature type="signal peptide" evidence="3">
    <location>
        <begin position="1"/>
        <end position="24"/>
    </location>
</feature>
<protein>
    <recommendedName>
        <fullName evidence="6">Dephospho-CoA kinase</fullName>
    </recommendedName>
</protein>
<dbReference type="OrthoDB" id="247245at2759"/>
<dbReference type="Pfam" id="PF01121">
    <property type="entry name" value="CoaE"/>
    <property type="match status" value="1"/>
</dbReference>
<name>A0A9W7AWT5_9STRA</name>
<dbReference type="SUPFAM" id="SSF52540">
    <property type="entry name" value="P-loop containing nucleoside triphosphate hydrolases"/>
    <property type="match status" value="1"/>
</dbReference>
<evidence type="ECO:0000256" key="1">
    <source>
        <dbReference type="ARBA" id="ARBA00022741"/>
    </source>
</evidence>
<dbReference type="GO" id="GO:0004140">
    <property type="term" value="F:dephospho-CoA kinase activity"/>
    <property type="evidence" value="ECO:0007669"/>
    <property type="project" value="InterPro"/>
</dbReference>
<dbReference type="AlphaFoldDB" id="A0A9W7AWT5"/>
<dbReference type="PANTHER" id="PTHR10695:SF46">
    <property type="entry name" value="BIFUNCTIONAL COENZYME A SYNTHASE-RELATED"/>
    <property type="match status" value="1"/>
</dbReference>
<dbReference type="Gene3D" id="3.40.50.300">
    <property type="entry name" value="P-loop containing nucleotide triphosphate hydrolases"/>
    <property type="match status" value="1"/>
</dbReference>
<evidence type="ECO:0000313" key="5">
    <source>
        <dbReference type="Proteomes" id="UP001165122"/>
    </source>
</evidence>
<accession>A0A9W7AWT5</accession>
<keyword evidence="3" id="KW-0732">Signal</keyword>
<dbReference type="EMBL" id="BRXW01000784">
    <property type="protein sequence ID" value="GMH76927.1"/>
    <property type="molecule type" value="Genomic_DNA"/>
</dbReference>
<organism evidence="4 5">
    <name type="scientific">Triparma laevis f. longispina</name>
    <dbReference type="NCBI Taxonomy" id="1714387"/>
    <lineage>
        <taxon>Eukaryota</taxon>
        <taxon>Sar</taxon>
        <taxon>Stramenopiles</taxon>
        <taxon>Ochrophyta</taxon>
        <taxon>Bolidophyceae</taxon>
        <taxon>Parmales</taxon>
        <taxon>Triparmaceae</taxon>
        <taxon>Triparma</taxon>
    </lineage>
</organism>
<sequence length="236" mass="26232">MLSPSNFLLLFLITMLPTFLPTSSLLPRTLSSLRRPFTLNTKPYTVGINGYICSGKSTFSNFLAKKPGVKYINADRLATYPNGSTAYTSIINAFGTDIIDDKGEIDRIKLGSIVFSSTSSMSKLESIIWPECEIKIDEIMGGCDGGVVLLEAAVLDKAGWDRKYCDITVTLKSSEGLRVKRLVERNEMSENEAKMRVEGQRGKVKEGEVLVVNDGGREELEEEVERIWMGIMEEIN</sequence>
<dbReference type="InterPro" id="IPR001977">
    <property type="entry name" value="Depp_CoAkinase"/>
</dbReference>
<dbReference type="PROSITE" id="PS51219">
    <property type="entry name" value="DPCK"/>
    <property type="match status" value="1"/>
</dbReference>
<evidence type="ECO:0000313" key="4">
    <source>
        <dbReference type="EMBL" id="GMH76927.1"/>
    </source>
</evidence>
<dbReference type="NCBIfam" id="TIGR00152">
    <property type="entry name" value="dephospho-CoA kinase"/>
    <property type="match status" value="1"/>
</dbReference>
<gene>
    <name evidence="4" type="ORF">TrLO_g9982</name>
</gene>
<dbReference type="CDD" id="cd02022">
    <property type="entry name" value="DPCK"/>
    <property type="match status" value="1"/>
</dbReference>
<reference evidence="5" key="1">
    <citation type="journal article" date="2023" name="Commun. Biol.">
        <title>Genome analysis of Parmales, the sister group of diatoms, reveals the evolutionary specialization of diatoms from phago-mixotrophs to photoautotrophs.</title>
        <authorList>
            <person name="Ban H."/>
            <person name="Sato S."/>
            <person name="Yoshikawa S."/>
            <person name="Yamada K."/>
            <person name="Nakamura Y."/>
            <person name="Ichinomiya M."/>
            <person name="Sato N."/>
            <person name="Blanc-Mathieu R."/>
            <person name="Endo H."/>
            <person name="Kuwata A."/>
            <person name="Ogata H."/>
        </authorList>
    </citation>
    <scope>NUCLEOTIDE SEQUENCE [LARGE SCALE GENOMIC DNA]</scope>
    <source>
        <strain evidence="5">NIES 3700</strain>
    </source>
</reference>
<comment type="caution">
    <text evidence="4">The sequence shown here is derived from an EMBL/GenBank/DDBJ whole genome shotgun (WGS) entry which is preliminary data.</text>
</comment>
<keyword evidence="2" id="KW-0067">ATP-binding</keyword>